<dbReference type="AlphaFoldDB" id="A0A397IKZ9"/>
<evidence type="ECO:0000256" key="1">
    <source>
        <dbReference type="SAM" id="MobiDB-lite"/>
    </source>
</evidence>
<dbReference type="EMBL" id="PQFF01000182">
    <property type="protein sequence ID" value="RHZ76679.1"/>
    <property type="molecule type" value="Genomic_DNA"/>
</dbReference>
<organism evidence="2 3">
    <name type="scientific">Diversispora epigaea</name>
    <dbReference type="NCBI Taxonomy" id="1348612"/>
    <lineage>
        <taxon>Eukaryota</taxon>
        <taxon>Fungi</taxon>
        <taxon>Fungi incertae sedis</taxon>
        <taxon>Mucoromycota</taxon>
        <taxon>Glomeromycotina</taxon>
        <taxon>Glomeromycetes</taxon>
        <taxon>Diversisporales</taxon>
        <taxon>Diversisporaceae</taxon>
        <taxon>Diversispora</taxon>
    </lineage>
</organism>
<evidence type="ECO:0008006" key="4">
    <source>
        <dbReference type="Google" id="ProtNLM"/>
    </source>
</evidence>
<name>A0A397IKZ9_9GLOM</name>
<feature type="compositionally biased region" description="Polar residues" evidence="1">
    <location>
        <begin position="25"/>
        <end position="35"/>
    </location>
</feature>
<evidence type="ECO:0000313" key="2">
    <source>
        <dbReference type="EMBL" id="RHZ76679.1"/>
    </source>
</evidence>
<dbReference type="InterPro" id="IPR011993">
    <property type="entry name" value="PH-like_dom_sf"/>
</dbReference>
<dbReference type="Proteomes" id="UP000266861">
    <property type="component" value="Unassembled WGS sequence"/>
</dbReference>
<comment type="caution">
    <text evidence="2">The sequence shown here is derived from an EMBL/GenBank/DDBJ whole genome shotgun (WGS) entry which is preliminary data.</text>
</comment>
<dbReference type="OrthoDB" id="185618at2759"/>
<proteinExistence type="predicted"/>
<gene>
    <name evidence="2" type="ORF">Glove_194g151</name>
</gene>
<dbReference type="Gene3D" id="2.30.29.30">
    <property type="entry name" value="Pleckstrin-homology domain (PH domain)/Phosphotyrosine-binding domain (PTB)"/>
    <property type="match status" value="1"/>
</dbReference>
<keyword evidence="3" id="KW-1185">Reference proteome</keyword>
<protein>
    <recommendedName>
        <fullName evidence="4">RanBD1 domain-containing protein</fullName>
    </recommendedName>
</protein>
<reference evidence="2 3" key="1">
    <citation type="submission" date="2018-08" db="EMBL/GenBank/DDBJ databases">
        <title>Genome and evolution of the arbuscular mycorrhizal fungus Diversispora epigaea (formerly Glomus versiforme) and its bacterial endosymbionts.</title>
        <authorList>
            <person name="Sun X."/>
            <person name="Fei Z."/>
            <person name="Harrison M."/>
        </authorList>
    </citation>
    <scope>NUCLEOTIDE SEQUENCE [LARGE SCALE GENOMIC DNA]</scope>
    <source>
        <strain evidence="2 3">IT104</strain>
    </source>
</reference>
<accession>A0A397IKZ9</accession>
<sequence>MDDELSVPPPKKGIFGSGTKYTGNSLMGSFTNGEENGNDKNMESEAEEEVPFRTGDEITQHSVRAKLYCMDGTWKKRGIGTLRLNYPRNYKKLPRLADDLYKAIIDAILQAQNKSHPGVTLMSF</sequence>
<feature type="region of interest" description="Disordered" evidence="1">
    <location>
        <begin position="1"/>
        <end position="20"/>
    </location>
</feature>
<evidence type="ECO:0000313" key="3">
    <source>
        <dbReference type="Proteomes" id="UP000266861"/>
    </source>
</evidence>
<dbReference type="SUPFAM" id="SSF50729">
    <property type="entry name" value="PH domain-like"/>
    <property type="match status" value="1"/>
</dbReference>
<feature type="region of interest" description="Disordered" evidence="1">
    <location>
        <begin position="25"/>
        <end position="56"/>
    </location>
</feature>
<dbReference type="STRING" id="1348612.A0A397IKZ9"/>